<keyword evidence="3 9" id="KW-0812">Transmembrane</keyword>
<evidence type="ECO:0000256" key="9">
    <source>
        <dbReference type="RuleBase" id="RU000688"/>
    </source>
</evidence>
<evidence type="ECO:0000256" key="7">
    <source>
        <dbReference type="ARBA" id="ARBA00023170"/>
    </source>
</evidence>
<organism evidence="13 14">
    <name type="scientific">Paralvinella palmiformis</name>
    <dbReference type="NCBI Taxonomy" id="53620"/>
    <lineage>
        <taxon>Eukaryota</taxon>
        <taxon>Metazoa</taxon>
        <taxon>Spiralia</taxon>
        <taxon>Lophotrochozoa</taxon>
        <taxon>Annelida</taxon>
        <taxon>Polychaeta</taxon>
        <taxon>Sedentaria</taxon>
        <taxon>Canalipalpata</taxon>
        <taxon>Terebellida</taxon>
        <taxon>Terebelliformia</taxon>
        <taxon>Alvinellidae</taxon>
        <taxon>Paralvinella</taxon>
    </lineage>
</organism>
<dbReference type="AlphaFoldDB" id="A0AAD9KBX4"/>
<evidence type="ECO:0000256" key="3">
    <source>
        <dbReference type="ARBA" id="ARBA00022692"/>
    </source>
</evidence>
<evidence type="ECO:0000256" key="10">
    <source>
        <dbReference type="SAM" id="MobiDB-lite"/>
    </source>
</evidence>
<dbReference type="InterPro" id="IPR000276">
    <property type="entry name" value="GPCR_Rhodpsn"/>
</dbReference>
<keyword evidence="7 9" id="KW-0675">Receptor</keyword>
<evidence type="ECO:0000256" key="11">
    <source>
        <dbReference type="SAM" id="Phobius"/>
    </source>
</evidence>
<sequence length="606" mass="68980">MSLLAASFMWFGNSFHSLGADARTDLSPYTAVSNMFIVSLAIADMIVGLIVMPISAIYIFTLDWLFGVAVCQFWISVDYTASTASILNLFILSLDRYWSVSSPLRYIRQRTKRRALIMISMVWFVSSLWLIPIIGWHYFEYNGIRTVPDDVCDTEYATNTALKIITGLLNFYLPITIMYGLYGTIFLEIKRRSKLELGQQVGGATMENSCAFCSEDSDDKRYADSIPLQNSHLDAVQRNGKCAASGEMKPAYRRDTDPDTDTDQTEEEFVRKRASGYANMKLVRVSMGKLSPLEIYPDTPDFSSAQYLYDPPDSKRVQQDPCDEYSQSGDDLQRDTGDDDTTRGVESPAENGPCDHQPTNGNTRVRFHLDQERYDKTSVPLPKETHPAKNTYVVKPHYYLSTKLSSESDDDVNASRHKLTRSSPTSNRIRTTGRQRRDEPSGKSPPRTGLARTGRRCDRHASLYGGRQKELVVQNSALIRQAVRWRHRIDKRRTRPSSALSREIKAARQLGVIMGAFTLCFLPYFICFMVVAFCENCVAPSLMTTVTWIGYLNSTLNPFIYPMCNVNFRRKFREMLHLSHRQNDSHRNSVCYSHSRHPSTPIVHET</sequence>
<evidence type="ECO:0000256" key="6">
    <source>
        <dbReference type="ARBA" id="ARBA00023136"/>
    </source>
</evidence>
<evidence type="ECO:0000256" key="1">
    <source>
        <dbReference type="ARBA" id="ARBA00004651"/>
    </source>
</evidence>
<comment type="similarity">
    <text evidence="9">Belongs to the G-protein coupled receptor 1 family.</text>
</comment>
<dbReference type="PRINTS" id="PR00237">
    <property type="entry name" value="GPCRRHODOPSN"/>
</dbReference>
<comment type="caution">
    <text evidence="13">The sequence shown here is derived from an EMBL/GenBank/DDBJ whole genome shotgun (WGS) entry which is preliminary data.</text>
</comment>
<dbReference type="PRINTS" id="PR00243">
    <property type="entry name" value="MUSCARINICR"/>
</dbReference>
<name>A0AAD9KBX4_9ANNE</name>
<evidence type="ECO:0000256" key="4">
    <source>
        <dbReference type="ARBA" id="ARBA00022989"/>
    </source>
</evidence>
<dbReference type="GO" id="GO:0043410">
    <property type="term" value="P:positive regulation of MAPK cascade"/>
    <property type="evidence" value="ECO:0007669"/>
    <property type="project" value="TreeGrafter"/>
</dbReference>
<feature type="transmembrane region" description="Helical" evidence="11">
    <location>
        <begin position="119"/>
        <end position="139"/>
    </location>
</feature>
<dbReference type="GO" id="GO:0071880">
    <property type="term" value="P:adenylate cyclase-activating adrenergic receptor signaling pathway"/>
    <property type="evidence" value="ECO:0007669"/>
    <property type="project" value="TreeGrafter"/>
</dbReference>
<feature type="transmembrane region" description="Helical" evidence="11">
    <location>
        <begin position="81"/>
        <end position="98"/>
    </location>
</feature>
<accession>A0AAD9KBX4</accession>
<comment type="subcellular location">
    <subcellularLocation>
        <location evidence="1">Cell membrane</location>
        <topology evidence="1">Multi-pass membrane protein</topology>
    </subcellularLocation>
</comment>
<dbReference type="Pfam" id="PF00001">
    <property type="entry name" value="7tm_1"/>
    <property type="match status" value="1"/>
</dbReference>
<keyword evidence="14" id="KW-1185">Reference proteome</keyword>
<evidence type="ECO:0000256" key="5">
    <source>
        <dbReference type="ARBA" id="ARBA00023040"/>
    </source>
</evidence>
<feature type="compositionally biased region" description="Basic and acidic residues" evidence="10">
    <location>
        <begin position="331"/>
        <end position="343"/>
    </location>
</feature>
<dbReference type="SUPFAM" id="SSF81321">
    <property type="entry name" value="Family A G protein-coupled receptor-like"/>
    <property type="match status" value="1"/>
</dbReference>
<feature type="transmembrane region" description="Helical" evidence="11">
    <location>
        <begin position="171"/>
        <end position="189"/>
    </location>
</feature>
<dbReference type="PROSITE" id="PS00237">
    <property type="entry name" value="G_PROTEIN_RECEP_F1_1"/>
    <property type="match status" value="1"/>
</dbReference>
<evidence type="ECO:0000313" key="14">
    <source>
        <dbReference type="Proteomes" id="UP001208570"/>
    </source>
</evidence>
<feature type="transmembrane region" description="Helical" evidence="11">
    <location>
        <begin position="510"/>
        <end position="533"/>
    </location>
</feature>
<feature type="compositionally biased region" description="Acidic residues" evidence="10">
    <location>
        <begin position="258"/>
        <end position="267"/>
    </location>
</feature>
<dbReference type="PANTHER" id="PTHR24248">
    <property type="entry name" value="ADRENERGIC RECEPTOR-RELATED G-PROTEIN COUPLED RECEPTOR"/>
    <property type="match status" value="1"/>
</dbReference>
<dbReference type="EMBL" id="JAODUP010000023">
    <property type="protein sequence ID" value="KAK2167835.1"/>
    <property type="molecule type" value="Genomic_DNA"/>
</dbReference>
<dbReference type="InterPro" id="IPR017452">
    <property type="entry name" value="GPCR_Rhodpsn_7TM"/>
</dbReference>
<gene>
    <name evidence="13" type="ORF">LSH36_23g04011</name>
</gene>
<keyword evidence="6 11" id="KW-0472">Membrane</keyword>
<feature type="domain" description="G-protein coupled receptors family 1 profile" evidence="12">
    <location>
        <begin position="12"/>
        <end position="561"/>
    </location>
</feature>
<feature type="region of interest" description="Disordered" evidence="10">
    <location>
        <begin position="237"/>
        <end position="269"/>
    </location>
</feature>
<evidence type="ECO:0000259" key="12">
    <source>
        <dbReference type="PROSITE" id="PS50262"/>
    </source>
</evidence>
<keyword evidence="8 9" id="KW-0807">Transducer</keyword>
<feature type="region of interest" description="Disordered" evidence="10">
    <location>
        <begin position="405"/>
        <end position="456"/>
    </location>
</feature>
<dbReference type="GO" id="GO:0016907">
    <property type="term" value="F:G protein-coupled acetylcholine receptor activity"/>
    <property type="evidence" value="ECO:0007669"/>
    <property type="project" value="InterPro"/>
</dbReference>
<dbReference type="GO" id="GO:0045202">
    <property type="term" value="C:synapse"/>
    <property type="evidence" value="ECO:0007669"/>
    <property type="project" value="GOC"/>
</dbReference>
<evidence type="ECO:0000256" key="2">
    <source>
        <dbReference type="ARBA" id="ARBA00022475"/>
    </source>
</evidence>
<keyword evidence="4 11" id="KW-1133">Transmembrane helix</keyword>
<evidence type="ECO:0000313" key="13">
    <source>
        <dbReference type="EMBL" id="KAK2167835.1"/>
    </source>
</evidence>
<dbReference type="InterPro" id="IPR000995">
    <property type="entry name" value="Musac_Ach_rcpt"/>
</dbReference>
<protein>
    <recommendedName>
        <fullName evidence="12">G-protein coupled receptors family 1 profile domain-containing protein</fullName>
    </recommendedName>
</protein>
<dbReference type="PROSITE" id="PS50262">
    <property type="entry name" value="G_PROTEIN_RECEP_F1_2"/>
    <property type="match status" value="1"/>
</dbReference>
<dbReference type="Gene3D" id="1.20.1070.10">
    <property type="entry name" value="Rhodopsin 7-helix transmembrane proteins"/>
    <property type="match status" value="2"/>
</dbReference>
<feature type="compositionally biased region" description="Polar residues" evidence="10">
    <location>
        <begin position="421"/>
        <end position="432"/>
    </location>
</feature>
<keyword evidence="2" id="KW-1003">Cell membrane</keyword>
<feature type="region of interest" description="Disordered" evidence="10">
    <location>
        <begin position="304"/>
        <end position="362"/>
    </location>
</feature>
<dbReference type="PANTHER" id="PTHR24248:SF204">
    <property type="entry name" value="HISTAMINE H1 RECEPTOR"/>
    <property type="match status" value="1"/>
</dbReference>
<reference evidence="13" key="1">
    <citation type="journal article" date="2023" name="Mol. Biol. Evol.">
        <title>Third-Generation Sequencing Reveals the Adaptive Role of the Epigenome in Three Deep-Sea Polychaetes.</title>
        <authorList>
            <person name="Perez M."/>
            <person name="Aroh O."/>
            <person name="Sun Y."/>
            <person name="Lan Y."/>
            <person name="Juniper S.K."/>
            <person name="Young C.R."/>
            <person name="Angers B."/>
            <person name="Qian P.Y."/>
        </authorList>
    </citation>
    <scope>NUCLEOTIDE SEQUENCE</scope>
    <source>
        <strain evidence="13">P08H-3</strain>
    </source>
</reference>
<dbReference type="Proteomes" id="UP001208570">
    <property type="component" value="Unassembled WGS sequence"/>
</dbReference>
<feature type="region of interest" description="Disordered" evidence="10">
    <location>
        <begin position="586"/>
        <end position="606"/>
    </location>
</feature>
<evidence type="ECO:0000256" key="8">
    <source>
        <dbReference type="ARBA" id="ARBA00023224"/>
    </source>
</evidence>
<proteinExistence type="inferred from homology"/>
<dbReference type="GO" id="GO:0005886">
    <property type="term" value="C:plasma membrane"/>
    <property type="evidence" value="ECO:0007669"/>
    <property type="project" value="UniProtKB-SubCell"/>
</dbReference>
<keyword evidence="5 9" id="KW-0297">G-protein coupled receptor</keyword>